<accession>A0ABU6W6U2</accession>
<evidence type="ECO:0000313" key="1">
    <source>
        <dbReference type="EMBL" id="MED6181552.1"/>
    </source>
</evidence>
<evidence type="ECO:0000313" key="2">
    <source>
        <dbReference type="Proteomes" id="UP001341840"/>
    </source>
</evidence>
<sequence length="145" mass="16348">MPSPTDLRPLTVAISDDSSLLKLDRRLLGVVLCSNQIIACSSLFCSNRFAIYSFARRLESLAVSRLRSSLPLVVTAYRLCPIATFPLWNRIRPWENYYKRKEGRDCQLSDSTWDPLSISCPDNTLGPLPYETHATSSLMHAILLS</sequence>
<protein>
    <submittedName>
        <fullName evidence="1">Uncharacterized protein</fullName>
    </submittedName>
</protein>
<name>A0ABU6W6U2_9FABA</name>
<gene>
    <name evidence="1" type="ORF">PIB30_020313</name>
</gene>
<comment type="caution">
    <text evidence="1">The sequence shown here is derived from an EMBL/GenBank/DDBJ whole genome shotgun (WGS) entry which is preliminary data.</text>
</comment>
<organism evidence="1 2">
    <name type="scientific">Stylosanthes scabra</name>
    <dbReference type="NCBI Taxonomy" id="79078"/>
    <lineage>
        <taxon>Eukaryota</taxon>
        <taxon>Viridiplantae</taxon>
        <taxon>Streptophyta</taxon>
        <taxon>Embryophyta</taxon>
        <taxon>Tracheophyta</taxon>
        <taxon>Spermatophyta</taxon>
        <taxon>Magnoliopsida</taxon>
        <taxon>eudicotyledons</taxon>
        <taxon>Gunneridae</taxon>
        <taxon>Pentapetalae</taxon>
        <taxon>rosids</taxon>
        <taxon>fabids</taxon>
        <taxon>Fabales</taxon>
        <taxon>Fabaceae</taxon>
        <taxon>Papilionoideae</taxon>
        <taxon>50 kb inversion clade</taxon>
        <taxon>dalbergioids sensu lato</taxon>
        <taxon>Dalbergieae</taxon>
        <taxon>Pterocarpus clade</taxon>
        <taxon>Stylosanthes</taxon>
    </lineage>
</organism>
<dbReference type="EMBL" id="JASCZI010181307">
    <property type="protein sequence ID" value="MED6181552.1"/>
    <property type="molecule type" value="Genomic_DNA"/>
</dbReference>
<keyword evidence="2" id="KW-1185">Reference proteome</keyword>
<dbReference type="Proteomes" id="UP001341840">
    <property type="component" value="Unassembled WGS sequence"/>
</dbReference>
<reference evidence="1 2" key="1">
    <citation type="journal article" date="2023" name="Plants (Basel)">
        <title>Bridging the Gap: Combining Genomics and Transcriptomics Approaches to Understand Stylosanthes scabra, an Orphan Legume from the Brazilian Caatinga.</title>
        <authorList>
            <person name="Ferreira-Neto J.R.C."/>
            <person name="da Silva M.D."/>
            <person name="Binneck E."/>
            <person name="de Melo N.F."/>
            <person name="da Silva R.H."/>
            <person name="de Melo A.L.T.M."/>
            <person name="Pandolfi V."/>
            <person name="Bustamante F.O."/>
            <person name="Brasileiro-Vidal A.C."/>
            <person name="Benko-Iseppon A.M."/>
        </authorList>
    </citation>
    <scope>NUCLEOTIDE SEQUENCE [LARGE SCALE GENOMIC DNA]</scope>
    <source>
        <tissue evidence="1">Leaves</tissue>
    </source>
</reference>
<proteinExistence type="predicted"/>